<dbReference type="PANTHER" id="PTHR43133:SF51">
    <property type="entry name" value="RNA POLYMERASE SIGMA FACTOR"/>
    <property type="match status" value="1"/>
</dbReference>
<dbReference type="GO" id="GO:0016987">
    <property type="term" value="F:sigma factor activity"/>
    <property type="evidence" value="ECO:0007669"/>
    <property type="project" value="UniProtKB-KW"/>
</dbReference>
<dbReference type="SUPFAM" id="SSF88946">
    <property type="entry name" value="Sigma2 domain of RNA polymerase sigma factors"/>
    <property type="match status" value="1"/>
</dbReference>
<dbReference type="PANTHER" id="PTHR43133">
    <property type="entry name" value="RNA POLYMERASE ECF-TYPE SIGMA FACTO"/>
    <property type="match status" value="1"/>
</dbReference>
<comment type="caution">
    <text evidence="7">The sequence shown here is derived from an EMBL/GenBank/DDBJ whole genome shotgun (WGS) entry which is preliminary data.</text>
</comment>
<feature type="domain" description="RNA polymerase sigma-70 region 2" evidence="5">
    <location>
        <begin position="57"/>
        <end position="113"/>
    </location>
</feature>
<keyword evidence="3" id="KW-0731">Sigma factor</keyword>
<dbReference type="EMBL" id="SIHI01000015">
    <property type="protein sequence ID" value="TWT50041.1"/>
    <property type="molecule type" value="Genomic_DNA"/>
</dbReference>
<keyword evidence="2" id="KW-0805">Transcription regulation</keyword>
<dbReference type="NCBIfam" id="TIGR02989">
    <property type="entry name" value="Sig-70_gvs1"/>
    <property type="match status" value="1"/>
</dbReference>
<keyword evidence="8" id="KW-1185">Reference proteome</keyword>
<dbReference type="InterPro" id="IPR036388">
    <property type="entry name" value="WH-like_DNA-bd_sf"/>
</dbReference>
<organism evidence="7 8">
    <name type="scientific">Thalassoglobus neptunius</name>
    <dbReference type="NCBI Taxonomy" id="1938619"/>
    <lineage>
        <taxon>Bacteria</taxon>
        <taxon>Pseudomonadati</taxon>
        <taxon>Planctomycetota</taxon>
        <taxon>Planctomycetia</taxon>
        <taxon>Planctomycetales</taxon>
        <taxon>Planctomycetaceae</taxon>
        <taxon>Thalassoglobus</taxon>
    </lineage>
</organism>
<dbReference type="GO" id="GO:0003677">
    <property type="term" value="F:DNA binding"/>
    <property type="evidence" value="ECO:0007669"/>
    <property type="project" value="InterPro"/>
</dbReference>
<evidence type="ECO:0000313" key="8">
    <source>
        <dbReference type="Proteomes" id="UP000317243"/>
    </source>
</evidence>
<dbReference type="InterPro" id="IPR013324">
    <property type="entry name" value="RNA_pol_sigma_r3/r4-like"/>
</dbReference>
<dbReference type="InterPro" id="IPR014284">
    <property type="entry name" value="RNA_pol_sigma-70_dom"/>
</dbReference>
<dbReference type="RefSeq" id="WP_231740981.1">
    <property type="nucleotide sequence ID" value="NZ_SIHI01000015.1"/>
</dbReference>
<dbReference type="InterPro" id="IPR007627">
    <property type="entry name" value="RNA_pol_sigma70_r2"/>
</dbReference>
<comment type="similarity">
    <text evidence="1">Belongs to the sigma-70 factor family. ECF subfamily.</text>
</comment>
<dbReference type="InterPro" id="IPR014331">
    <property type="entry name" value="RNA_pol_sigma70_ECF_RHOBA"/>
</dbReference>
<evidence type="ECO:0000313" key="7">
    <source>
        <dbReference type="EMBL" id="TWT50041.1"/>
    </source>
</evidence>
<protein>
    <submittedName>
        <fullName evidence="7">RNA polymerase sigma factor</fullName>
    </submittedName>
</protein>
<dbReference type="InterPro" id="IPR013325">
    <property type="entry name" value="RNA_pol_sigma_r2"/>
</dbReference>
<keyword evidence="4" id="KW-0804">Transcription</keyword>
<evidence type="ECO:0000256" key="2">
    <source>
        <dbReference type="ARBA" id="ARBA00023015"/>
    </source>
</evidence>
<dbReference type="Pfam" id="PF04542">
    <property type="entry name" value="Sigma70_r2"/>
    <property type="match status" value="1"/>
</dbReference>
<gene>
    <name evidence="7" type="ORF">KOR42_37250</name>
</gene>
<name>A0A5C5WJ45_9PLAN</name>
<dbReference type="Gene3D" id="1.10.1740.10">
    <property type="match status" value="1"/>
</dbReference>
<dbReference type="GO" id="GO:0006352">
    <property type="term" value="P:DNA-templated transcription initiation"/>
    <property type="evidence" value="ECO:0007669"/>
    <property type="project" value="InterPro"/>
</dbReference>
<reference evidence="7 8" key="1">
    <citation type="submission" date="2019-02" db="EMBL/GenBank/DDBJ databases">
        <title>Deep-cultivation of Planctomycetes and their phenomic and genomic characterization uncovers novel biology.</title>
        <authorList>
            <person name="Wiegand S."/>
            <person name="Jogler M."/>
            <person name="Boedeker C."/>
            <person name="Pinto D."/>
            <person name="Vollmers J."/>
            <person name="Rivas-Marin E."/>
            <person name="Kohn T."/>
            <person name="Peeters S.H."/>
            <person name="Heuer A."/>
            <person name="Rast P."/>
            <person name="Oberbeckmann S."/>
            <person name="Bunk B."/>
            <person name="Jeske O."/>
            <person name="Meyerdierks A."/>
            <person name="Storesund J.E."/>
            <person name="Kallscheuer N."/>
            <person name="Luecker S."/>
            <person name="Lage O.M."/>
            <person name="Pohl T."/>
            <person name="Merkel B.J."/>
            <person name="Hornburger P."/>
            <person name="Mueller R.-W."/>
            <person name="Bruemmer F."/>
            <person name="Labrenz M."/>
            <person name="Spormann A.M."/>
            <person name="Op Den Camp H."/>
            <person name="Overmann J."/>
            <person name="Amann R."/>
            <person name="Jetten M.S.M."/>
            <person name="Mascher T."/>
            <person name="Medema M.H."/>
            <person name="Devos D.P."/>
            <person name="Kaster A.-K."/>
            <person name="Ovreas L."/>
            <person name="Rohde M."/>
            <person name="Galperin M.Y."/>
            <person name="Jogler C."/>
        </authorList>
    </citation>
    <scope>NUCLEOTIDE SEQUENCE [LARGE SCALE GENOMIC DNA]</scope>
    <source>
        <strain evidence="7 8">KOR42</strain>
    </source>
</reference>
<evidence type="ECO:0000256" key="1">
    <source>
        <dbReference type="ARBA" id="ARBA00010641"/>
    </source>
</evidence>
<proteinExistence type="inferred from homology"/>
<feature type="domain" description="RNA polymerase sigma factor 70 region 4 type 2" evidence="6">
    <location>
        <begin position="143"/>
        <end position="193"/>
    </location>
</feature>
<dbReference type="Gene3D" id="1.10.10.10">
    <property type="entry name" value="Winged helix-like DNA-binding domain superfamily/Winged helix DNA-binding domain"/>
    <property type="match status" value="1"/>
</dbReference>
<dbReference type="NCBIfam" id="TIGR02937">
    <property type="entry name" value="sigma70-ECF"/>
    <property type="match status" value="1"/>
</dbReference>
<evidence type="ECO:0000259" key="6">
    <source>
        <dbReference type="Pfam" id="PF08281"/>
    </source>
</evidence>
<dbReference type="AlphaFoldDB" id="A0A5C5WJ45"/>
<dbReference type="InterPro" id="IPR039425">
    <property type="entry name" value="RNA_pol_sigma-70-like"/>
</dbReference>
<sequence length="210" mass="23928">MATPLLAATIIWANFDELLLTISVGATFVGMEAPHHDNNEAEIVSLLTEIQLPLLLYVRSLLPGDPSARDVAQQANAKIWQLREQFEVGTNFKAWAFSIARYEVLYYRKQQARDARFVFSSELEEIISEEISEGTAQLERQSEALRECMRTLRDRDRELILHRYASGESLAIYAERMGRSLSGLKVALHRLRNSLSRCIQQRLETRGSSS</sequence>
<accession>A0A5C5WJ45</accession>
<evidence type="ECO:0000256" key="3">
    <source>
        <dbReference type="ARBA" id="ARBA00023082"/>
    </source>
</evidence>
<evidence type="ECO:0000256" key="4">
    <source>
        <dbReference type="ARBA" id="ARBA00023163"/>
    </source>
</evidence>
<dbReference type="InterPro" id="IPR013249">
    <property type="entry name" value="RNA_pol_sigma70_r4_t2"/>
</dbReference>
<dbReference type="Proteomes" id="UP000317243">
    <property type="component" value="Unassembled WGS sequence"/>
</dbReference>
<dbReference type="SUPFAM" id="SSF88659">
    <property type="entry name" value="Sigma3 and sigma4 domains of RNA polymerase sigma factors"/>
    <property type="match status" value="1"/>
</dbReference>
<dbReference type="Pfam" id="PF08281">
    <property type="entry name" value="Sigma70_r4_2"/>
    <property type="match status" value="1"/>
</dbReference>
<evidence type="ECO:0000259" key="5">
    <source>
        <dbReference type="Pfam" id="PF04542"/>
    </source>
</evidence>